<dbReference type="AlphaFoldDB" id="A0A0N4TF22"/>
<dbReference type="WBParaSite" id="BPAG_0000681001-mRNA-1">
    <property type="protein sequence ID" value="BPAG_0000681001-mRNA-1"/>
    <property type="gene ID" value="BPAG_0000681001"/>
</dbReference>
<dbReference type="InterPro" id="IPR053207">
    <property type="entry name" value="Non-NMDA_GluR_Accessory"/>
</dbReference>
<dbReference type="GO" id="GO:0005886">
    <property type="term" value="C:plasma membrane"/>
    <property type="evidence" value="ECO:0007669"/>
    <property type="project" value="TreeGrafter"/>
</dbReference>
<reference evidence="3" key="1">
    <citation type="submission" date="2017-02" db="UniProtKB">
        <authorList>
            <consortium name="WormBaseParasite"/>
        </authorList>
    </citation>
    <scope>IDENTIFICATION</scope>
</reference>
<keyword evidence="1" id="KW-1015">Disulfide bond</keyword>
<dbReference type="STRING" id="6280.A0A0N4TF22"/>
<evidence type="ECO:0000256" key="1">
    <source>
        <dbReference type="ARBA" id="ARBA00023157"/>
    </source>
</evidence>
<dbReference type="InterPro" id="IPR036055">
    <property type="entry name" value="LDL_receptor-like_sf"/>
</dbReference>
<dbReference type="InterPro" id="IPR002172">
    <property type="entry name" value="LDrepeatLR_classA_rpt"/>
</dbReference>
<dbReference type="SUPFAM" id="SSF57424">
    <property type="entry name" value="LDL receptor-like module"/>
    <property type="match status" value="1"/>
</dbReference>
<dbReference type="Gene3D" id="4.10.400.10">
    <property type="entry name" value="Low-density Lipoprotein Receptor"/>
    <property type="match status" value="1"/>
</dbReference>
<evidence type="ECO:0000313" key="3">
    <source>
        <dbReference type="WBParaSite" id="BPAG_0000681001-mRNA-1"/>
    </source>
</evidence>
<accession>A0A0N4TF22</accession>
<protein>
    <submittedName>
        <fullName evidence="3">Low-density lipoprotein receptor domain class A</fullName>
    </submittedName>
</protein>
<dbReference type="PANTHER" id="PTHR47537">
    <property type="entry name" value="CUBILIN"/>
    <property type="match status" value="1"/>
</dbReference>
<keyword evidence="2" id="KW-0732">Signal</keyword>
<dbReference type="PANTHER" id="PTHR47537:SF6">
    <property type="entry name" value="CUB DOMAIN-CONTAINING PROTEIN"/>
    <property type="match status" value="1"/>
</dbReference>
<sequence>LFYSFIYLFIFYFCFRFFTSPDKVNGLKGFNFTWTEVKKTTDSNECLHPTMYLCTYTKLCIDARLKCNGDKNCGLHDDTDEAYCMLIYLFILI</sequence>
<evidence type="ECO:0000256" key="2">
    <source>
        <dbReference type="SAM" id="SignalP"/>
    </source>
</evidence>
<name>A0A0N4TF22_BRUPA</name>
<organism evidence="3">
    <name type="scientific">Brugia pahangi</name>
    <name type="common">Filarial nematode worm</name>
    <dbReference type="NCBI Taxonomy" id="6280"/>
    <lineage>
        <taxon>Eukaryota</taxon>
        <taxon>Metazoa</taxon>
        <taxon>Ecdysozoa</taxon>
        <taxon>Nematoda</taxon>
        <taxon>Chromadorea</taxon>
        <taxon>Rhabditida</taxon>
        <taxon>Spirurina</taxon>
        <taxon>Spiruromorpha</taxon>
        <taxon>Filarioidea</taxon>
        <taxon>Onchocercidae</taxon>
        <taxon>Brugia</taxon>
    </lineage>
</organism>
<proteinExistence type="predicted"/>
<feature type="signal peptide" evidence="2">
    <location>
        <begin position="1"/>
        <end position="26"/>
    </location>
</feature>
<feature type="chain" id="PRO_5005885839" evidence="2">
    <location>
        <begin position="27"/>
        <end position="93"/>
    </location>
</feature>
<dbReference type="SMART" id="SM00192">
    <property type="entry name" value="LDLa"/>
    <property type="match status" value="1"/>
</dbReference>